<organism evidence="2">
    <name type="scientific">viral metagenome</name>
    <dbReference type="NCBI Taxonomy" id="1070528"/>
    <lineage>
        <taxon>unclassified sequences</taxon>
        <taxon>metagenomes</taxon>
        <taxon>organismal metagenomes</taxon>
    </lineage>
</organism>
<dbReference type="AlphaFoldDB" id="A0A6C0LA30"/>
<proteinExistence type="predicted"/>
<keyword evidence="1" id="KW-1133">Transmembrane helix</keyword>
<protein>
    <submittedName>
        <fullName evidence="2">Uncharacterized protein</fullName>
    </submittedName>
</protein>
<evidence type="ECO:0000313" key="2">
    <source>
        <dbReference type="EMBL" id="QHU27816.1"/>
    </source>
</evidence>
<accession>A0A6C0LA30</accession>
<dbReference type="EMBL" id="MN740463">
    <property type="protein sequence ID" value="QHU27816.1"/>
    <property type="molecule type" value="Genomic_DNA"/>
</dbReference>
<keyword evidence="1" id="KW-0812">Transmembrane</keyword>
<evidence type="ECO:0000256" key="1">
    <source>
        <dbReference type="SAM" id="Phobius"/>
    </source>
</evidence>
<sequence>MSGYIDTAFSYDESDLGLDPETKLRFKPNKKELELFKLEKLNMYKGTWMVCFVYGITAIILLSVIFFTEWGRTYIYNKFFPAVITYVLGAIVIIIYLIVSIFSLVPRKLRKSVETLPVCPDYWKLEKVEEKIKKNIKDNITKYSAAKENPLTQDPDYKKGKNEQYILNRPDDINISAEDHVLNYKCVPDPNVYGDINELKSQLELINENNNIYKKGTTFDDLKKDNSRPKYLYVNSSNINPDLEKYAEITGVYKNTWTTQAQAHGQYFDNTIVKYENDRSERYKSDQVDQAHVDKIKPLICNELYPYLLDSMEDKEKNQELKCEYAKKCGVSWSYLDCYGDKGILSSIPLSVTNSAAERVATM</sequence>
<name>A0A6C0LA30_9ZZZZ</name>
<feature type="transmembrane region" description="Helical" evidence="1">
    <location>
        <begin position="47"/>
        <end position="67"/>
    </location>
</feature>
<feature type="transmembrane region" description="Helical" evidence="1">
    <location>
        <begin position="79"/>
        <end position="105"/>
    </location>
</feature>
<reference evidence="2" key="1">
    <citation type="journal article" date="2020" name="Nature">
        <title>Giant virus diversity and host interactions through global metagenomics.</title>
        <authorList>
            <person name="Schulz F."/>
            <person name="Roux S."/>
            <person name="Paez-Espino D."/>
            <person name="Jungbluth S."/>
            <person name="Walsh D.A."/>
            <person name="Denef V.J."/>
            <person name="McMahon K.D."/>
            <person name="Konstantinidis K.T."/>
            <person name="Eloe-Fadrosh E.A."/>
            <person name="Kyrpides N.C."/>
            <person name="Woyke T."/>
        </authorList>
    </citation>
    <scope>NUCLEOTIDE SEQUENCE</scope>
    <source>
        <strain evidence="2">GVMAG-M-3300027769-26</strain>
    </source>
</reference>
<keyword evidence="1" id="KW-0472">Membrane</keyword>